<dbReference type="InterPro" id="IPR018060">
    <property type="entry name" value="HTH_AraC"/>
</dbReference>
<name>A0ABP6CWR5_9ACTN</name>
<dbReference type="SUPFAM" id="SSF51182">
    <property type="entry name" value="RmlC-like cupins"/>
    <property type="match status" value="1"/>
</dbReference>
<evidence type="ECO:0000256" key="1">
    <source>
        <dbReference type="ARBA" id="ARBA00023015"/>
    </source>
</evidence>
<dbReference type="Pfam" id="PF12833">
    <property type="entry name" value="HTH_18"/>
    <property type="match status" value="1"/>
</dbReference>
<keyword evidence="2" id="KW-0238">DNA-binding</keyword>
<dbReference type="InterPro" id="IPR011051">
    <property type="entry name" value="RmlC_Cupin_sf"/>
</dbReference>
<keyword evidence="1" id="KW-0805">Transcription regulation</keyword>
<dbReference type="EMBL" id="BAAARJ010000017">
    <property type="protein sequence ID" value="GAA2628362.1"/>
    <property type="molecule type" value="Genomic_DNA"/>
</dbReference>
<dbReference type="SMART" id="SM00342">
    <property type="entry name" value="HTH_ARAC"/>
    <property type="match status" value="1"/>
</dbReference>
<dbReference type="Gene3D" id="1.10.10.60">
    <property type="entry name" value="Homeodomain-like"/>
    <property type="match status" value="2"/>
</dbReference>
<organism evidence="6 7">
    <name type="scientific">Streptomyces axinellae</name>
    <dbReference type="NCBI Taxonomy" id="552788"/>
    <lineage>
        <taxon>Bacteria</taxon>
        <taxon>Bacillati</taxon>
        <taxon>Actinomycetota</taxon>
        <taxon>Actinomycetes</taxon>
        <taxon>Kitasatosporales</taxon>
        <taxon>Streptomycetaceae</taxon>
        <taxon>Streptomyces</taxon>
    </lineage>
</organism>
<dbReference type="InterPro" id="IPR014710">
    <property type="entry name" value="RmlC-like_jellyroll"/>
</dbReference>
<evidence type="ECO:0000256" key="4">
    <source>
        <dbReference type="SAM" id="MobiDB-lite"/>
    </source>
</evidence>
<evidence type="ECO:0000259" key="5">
    <source>
        <dbReference type="PROSITE" id="PS01124"/>
    </source>
</evidence>
<dbReference type="PANTHER" id="PTHR46796">
    <property type="entry name" value="HTH-TYPE TRANSCRIPTIONAL ACTIVATOR RHAS-RELATED"/>
    <property type="match status" value="1"/>
</dbReference>
<gene>
    <name evidence="6" type="ORF">GCM10009863_49370</name>
</gene>
<dbReference type="InterPro" id="IPR050204">
    <property type="entry name" value="AraC_XylS_family_regulators"/>
</dbReference>
<evidence type="ECO:0000256" key="3">
    <source>
        <dbReference type="ARBA" id="ARBA00023163"/>
    </source>
</evidence>
<evidence type="ECO:0000256" key="2">
    <source>
        <dbReference type="ARBA" id="ARBA00023125"/>
    </source>
</evidence>
<reference evidence="7" key="1">
    <citation type="journal article" date="2019" name="Int. J. Syst. Evol. Microbiol.">
        <title>The Global Catalogue of Microorganisms (GCM) 10K type strain sequencing project: providing services to taxonomists for standard genome sequencing and annotation.</title>
        <authorList>
            <consortium name="The Broad Institute Genomics Platform"/>
            <consortium name="The Broad Institute Genome Sequencing Center for Infectious Disease"/>
            <person name="Wu L."/>
            <person name="Ma J."/>
        </authorList>
    </citation>
    <scope>NUCLEOTIDE SEQUENCE [LARGE SCALE GENOMIC DNA]</scope>
    <source>
        <strain evidence="7">JCM 16373</strain>
    </source>
</reference>
<evidence type="ECO:0000313" key="7">
    <source>
        <dbReference type="Proteomes" id="UP001501447"/>
    </source>
</evidence>
<feature type="region of interest" description="Disordered" evidence="4">
    <location>
        <begin position="1"/>
        <end position="32"/>
    </location>
</feature>
<keyword evidence="7" id="KW-1185">Reference proteome</keyword>
<dbReference type="PANTHER" id="PTHR46796:SF7">
    <property type="entry name" value="ARAC FAMILY TRANSCRIPTIONAL REGULATOR"/>
    <property type="match status" value="1"/>
</dbReference>
<dbReference type="InterPro" id="IPR009057">
    <property type="entry name" value="Homeodomain-like_sf"/>
</dbReference>
<sequence length="351" mass="37073">MTETPAGHSEDSSDGSRGGAPESAPGAGTADAGTAEHYALSSDLISELLTSMRLRGVRYRRVQVGPRFGLRFEAKPGRASFHFLAVGSAVLRTEDGTCHELTAGNAVFMPQGEAHQLLSGPDIPARAIESFDATPLGDAVSGVDTCPSTHPDPSAILFTGCMDFDLGGMRGLSALMPDVMPADATGTRYSGLMPILASMKREVCSGRVGFAGVLARLAEVAAAMIVRGWVECGCDNSAGLVAALRDPRLARAILALHRRPEHPWTVAELAAECHVSRSVFADRFQATIGMPPLRYATELRMLLADQWLAQGTLPIQSVAGRLGYTSQAAFSRAFKRVTGRPPGASRTAPRS</sequence>
<proteinExistence type="predicted"/>
<comment type="caution">
    <text evidence="6">The sequence shown here is derived from an EMBL/GenBank/DDBJ whole genome shotgun (WGS) entry which is preliminary data.</text>
</comment>
<protein>
    <submittedName>
        <fullName evidence="6">AraC family transcriptional regulator</fullName>
    </submittedName>
</protein>
<evidence type="ECO:0000313" key="6">
    <source>
        <dbReference type="EMBL" id="GAA2628362.1"/>
    </source>
</evidence>
<feature type="domain" description="HTH araC/xylS-type" evidence="5">
    <location>
        <begin position="250"/>
        <end position="348"/>
    </location>
</feature>
<dbReference type="Pfam" id="PF12852">
    <property type="entry name" value="Cupin_6"/>
    <property type="match status" value="1"/>
</dbReference>
<dbReference type="PROSITE" id="PS01124">
    <property type="entry name" value="HTH_ARAC_FAMILY_2"/>
    <property type="match status" value="1"/>
</dbReference>
<dbReference type="Proteomes" id="UP001501447">
    <property type="component" value="Unassembled WGS sequence"/>
</dbReference>
<accession>A0ABP6CWR5</accession>
<dbReference type="SUPFAM" id="SSF46689">
    <property type="entry name" value="Homeodomain-like"/>
    <property type="match status" value="2"/>
</dbReference>
<dbReference type="InterPro" id="IPR032783">
    <property type="entry name" value="AraC_lig"/>
</dbReference>
<dbReference type="Gene3D" id="2.60.120.10">
    <property type="entry name" value="Jelly Rolls"/>
    <property type="match status" value="1"/>
</dbReference>
<keyword evidence="3" id="KW-0804">Transcription</keyword>